<accession>A0A644W4X5</accession>
<gene>
    <name evidence="1" type="ORF">SDC9_44833</name>
</gene>
<name>A0A644W4X5_9ZZZZ</name>
<reference evidence="1" key="1">
    <citation type="submission" date="2019-08" db="EMBL/GenBank/DDBJ databases">
        <authorList>
            <person name="Kucharzyk K."/>
            <person name="Murdoch R.W."/>
            <person name="Higgins S."/>
            <person name="Loffler F."/>
        </authorList>
    </citation>
    <scope>NUCLEOTIDE SEQUENCE</scope>
</reference>
<organism evidence="1">
    <name type="scientific">bioreactor metagenome</name>
    <dbReference type="NCBI Taxonomy" id="1076179"/>
    <lineage>
        <taxon>unclassified sequences</taxon>
        <taxon>metagenomes</taxon>
        <taxon>ecological metagenomes</taxon>
    </lineage>
</organism>
<dbReference type="AlphaFoldDB" id="A0A644W4X5"/>
<evidence type="ECO:0000313" key="1">
    <source>
        <dbReference type="EMBL" id="MPL98627.1"/>
    </source>
</evidence>
<sequence length="214" mass="23304">MESSLQSNPVLTCIKALEASITTKLAHVAKAQGDNQLHHHRRIAFIGIGDIGNAAADAVHDRFPEVQVFLDVVHASQPDTPNYIPALSGWVTECRGHYEREPLVSVYIVGTIDSSNRLLDAIDAGNAARCLKCEFVRGFFALPDGWDSAVPTLCNADIAVSLALGGDEGEQGQEGDSGPDRLFLDLYDFLLTMLDDDLLLVYDDSFNSRRVEST</sequence>
<comment type="caution">
    <text evidence="1">The sequence shown here is derived from an EMBL/GenBank/DDBJ whole genome shotgun (WGS) entry which is preliminary data.</text>
</comment>
<protein>
    <submittedName>
        <fullName evidence="1">Uncharacterized protein</fullName>
    </submittedName>
</protein>
<dbReference type="EMBL" id="VSSQ01000619">
    <property type="protein sequence ID" value="MPL98627.1"/>
    <property type="molecule type" value="Genomic_DNA"/>
</dbReference>
<proteinExistence type="predicted"/>